<evidence type="ECO:0000256" key="2">
    <source>
        <dbReference type="ARBA" id="ARBA00009441"/>
    </source>
</evidence>
<dbReference type="PANTHER" id="PTHR11059:SF0">
    <property type="entry name" value="DNA REPAIR PROTEIN RECN"/>
    <property type="match status" value="1"/>
</dbReference>
<dbReference type="InterPro" id="IPR027417">
    <property type="entry name" value="P-loop_NTPase"/>
</dbReference>
<gene>
    <name evidence="12" type="primary">recN</name>
    <name evidence="12" type="ORF">CPLFYP93_01902</name>
</gene>
<dbReference type="InterPro" id="IPR004604">
    <property type="entry name" value="DNA_recomb/repair_RecN"/>
</dbReference>
<evidence type="ECO:0000256" key="3">
    <source>
        <dbReference type="ARBA" id="ARBA00021315"/>
    </source>
</evidence>
<dbReference type="GO" id="GO:0043590">
    <property type="term" value="C:bacterial nucleoid"/>
    <property type="evidence" value="ECO:0007669"/>
    <property type="project" value="TreeGrafter"/>
</dbReference>
<keyword evidence="10" id="KW-0175">Coiled coil</keyword>
<evidence type="ECO:0000259" key="11">
    <source>
        <dbReference type="Pfam" id="PF02463"/>
    </source>
</evidence>
<evidence type="ECO:0000256" key="1">
    <source>
        <dbReference type="ARBA" id="ARBA00003618"/>
    </source>
</evidence>
<evidence type="ECO:0000256" key="4">
    <source>
        <dbReference type="ARBA" id="ARBA00022741"/>
    </source>
</evidence>
<keyword evidence="7 9" id="KW-0234">DNA repair</keyword>
<feature type="coiled-coil region" evidence="10">
    <location>
        <begin position="247"/>
        <end position="281"/>
    </location>
</feature>
<dbReference type="GO" id="GO:0006310">
    <property type="term" value="P:DNA recombination"/>
    <property type="evidence" value="ECO:0007669"/>
    <property type="project" value="InterPro"/>
</dbReference>
<dbReference type="GO" id="GO:0005524">
    <property type="term" value="F:ATP binding"/>
    <property type="evidence" value="ECO:0007669"/>
    <property type="project" value="UniProtKB-KW"/>
</dbReference>
<evidence type="ECO:0000256" key="6">
    <source>
        <dbReference type="ARBA" id="ARBA00022840"/>
    </source>
</evidence>
<evidence type="ECO:0000256" key="5">
    <source>
        <dbReference type="ARBA" id="ARBA00022763"/>
    </source>
</evidence>
<dbReference type="GO" id="GO:0009432">
    <property type="term" value="P:SOS response"/>
    <property type="evidence" value="ECO:0007669"/>
    <property type="project" value="TreeGrafter"/>
</dbReference>
<evidence type="ECO:0000313" key="12">
    <source>
        <dbReference type="EMBL" id="VYU29571.1"/>
    </source>
</evidence>
<dbReference type="EMBL" id="CACRTV010000047">
    <property type="protein sequence ID" value="VYU29571.1"/>
    <property type="molecule type" value="Genomic_DNA"/>
</dbReference>
<comment type="function">
    <text evidence="1 9">May be involved in recombinational repair of damaged DNA.</text>
</comment>
<reference evidence="12" key="1">
    <citation type="submission" date="2019-11" db="EMBL/GenBank/DDBJ databases">
        <authorList>
            <person name="Feng L."/>
        </authorList>
    </citation>
    <scope>NUCLEOTIDE SEQUENCE</scope>
    <source>
        <strain evidence="12">CParaputrificumLFYP93</strain>
    </source>
</reference>
<dbReference type="Pfam" id="PF02463">
    <property type="entry name" value="SMC_N"/>
    <property type="match status" value="1"/>
</dbReference>
<evidence type="ECO:0000256" key="7">
    <source>
        <dbReference type="ARBA" id="ARBA00023204"/>
    </source>
</evidence>
<protein>
    <recommendedName>
        <fullName evidence="3 9">DNA repair protein RecN</fullName>
    </recommendedName>
    <alternativeName>
        <fullName evidence="8 9">Recombination protein N</fullName>
    </alternativeName>
</protein>
<dbReference type="AlphaFoldDB" id="A0A6N3DSJ2"/>
<evidence type="ECO:0000256" key="9">
    <source>
        <dbReference type="PIRNR" id="PIRNR003128"/>
    </source>
</evidence>
<feature type="domain" description="RecF/RecN/SMC N-terminal" evidence="11">
    <location>
        <begin position="2"/>
        <end position="505"/>
    </location>
</feature>
<evidence type="ECO:0000256" key="10">
    <source>
        <dbReference type="SAM" id="Coils"/>
    </source>
</evidence>
<dbReference type="CDD" id="cd03241">
    <property type="entry name" value="ABC_RecN"/>
    <property type="match status" value="2"/>
</dbReference>
<dbReference type="PIRSF" id="PIRSF003128">
    <property type="entry name" value="RecN"/>
    <property type="match status" value="1"/>
</dbReference>
<dbReference type="GO" id="GO:0006281">
    <property type="term" value="P:DNA repair"/>
    <property type="evidence" value="ECO:0007669"/>
    <property type="project" value="UniProtKB-KW"/>
</dbReference>
<keyword evidence="4" id="KW-0547">Nucleotide-binding</keyword>
<dbReference type="InterPro" id="IPR003395">
    <property type="entry name" value="RecF/RecN/SMC_N"/>
</dbReference>
<keyword evidence="5 9" id="KW-0227">DNA damage</keyword>
<dbReference type="PANTHER" id="PTHR11059">
    <property type="entry name" value="DNA REPAIR PROTEIN RECN"/>
    <property type="match status" value="1"/>
</dbReference>
<dbReference type="Gene3D" id="3.40.50.300">
    <property type="entry name" value="P-loop containing nucleotide triphosphate hydrolases"/>
    <property type="match status" value="2"/>
</dbReference>
<dbReference type="NCBIfam" id="TIGR00634">
    <property type="entry name" value="recN"/>
    <property type="match status" value="1"/>
</dbReference>
<sequence>MLIRLNIKNFALIEEITVEFSEGFNILSGETGAGKSILIDAIDYILGGKFSKDLIRTGEERTFVEAIFSIDNENVNHVLDELGIEYDDMLIISRETLLSGKSIIKVNGRSLIITQLKRIREKILDIHGQHQNQSLLQRSSHILYLDNYIGKDIEEPLSKFLNLKEELSKIKEKINKIKGAEDRDKLIDYTKFQIEDIEKGKLKIGEEEELKEEYNVLNNAEKINNALRISYGLLSQREDGNSILESLSKVISEVSSVENHLEALKEKRELLEGAYFSLEEATRDIRDLGDEIVYDDVRLGKINERIYEINTYKKKYGGSVEEVLAYHEKLKEKYDELINAEEILNELIEKESHILKDMKNVGEKLHEIRQKYSPSLEEKILRELSYVGLDKSRMKIEITLEDNYNERGFDDVSFMISTNPGEPLKPLERVLSGGELSRIMLALKCVFADKDEISTLIFDEIDTGISGAVGQRVGEKMYQVSLGHQVLCITHLPQIAILSDHHYFVSKEVVNDKTFTRIRMLSIEDKINQVASMMGGNGVTEATIQNVKEMLKFAESKKDEIKNL</sequence>
<comment type="similarity">
    <text evidence="2 9">Belongs to the RecN family.</text>
</comment>
<organism evidence="12">
    <name type="scientific">Clostridium paraputrificum</name>
    <dbReference type="NCBI Taxonomy" id="29363"/>
    <lineage>
        <taxon>Bacteria</taxon>
        <taxon>Bacillati</taxon>
        <taxon>Bacillota</taxon>
        <taxon>Clostridia</taxon>
        <taxon>Eubacteriales</taxon>
        <taxon>Clostridiaceae</taxon>
        <taxon>Clostridium</taxon>
    </lineage>
</organism>
<feature type="coiled-coil region" evidence="10">
    <location>
        <begin position="320"/>
        <end position="350"/>
    </location>
</feature>
<proteinExistence type="inferred from homology"/>
<name>A0A6N3DSJ2_9CLOT</name>
<keyword evidence="6" id="KW-0067">ATP-binding</keyword>
<accession>A0A6N3DSJ2</accession>
<dbReference type="RefSeq" id="WP_156561234.1">
    <property type="nucleotide sequence ID" value="NZ_CACRTV010000047.1"/>
</dbReference>
<dbReference type="SUPFAM" id="SSF52540">
    <property type="entry name" value="P-loop containing nucleoside triphosphate hydrolases"/>
    <property type="match status" value="1"/>
</dbReference>
<evidence type="ECO:0000256" key="8">
    <source>
        <dbReference type="ARBA" id="ARBA00033408"/>
    </source>
</evidence>